<accession>A0A9W9J9H0</accession>
<protein>
    <recommendedName>
        <fullName evidence="8">Zn(2)-C6 fungal-type domain-containing protein</fullName>
    </recommendedName>
</protein>
<keyword evidence="4" id="KW-0238">DNA-binding</keyword>
<dbReference type="InterPro" id="IPR007325">
    <property type="entry name" value="KFase/CYL"/>
</dbReference>
<dbReference type="InterPro" id="IPR007219">
    <property type="entry name" value="XnlR_reg_dom"/>
</dbReference>
<dbReference type="PROSITE" id="PS50048">
    <property type="entry name" value="ZN2_CY6_FUNGAL_2"/>
    <property type="match status" value="1"/>
</dbReference>
<evidence type="ECO:0000256" key="3">
    <source>
        <dbReference type="ARBA" id="ARBA00023015"/>
    </source>
</evidence>
<comment type="similarity">
    <text evidence="1">Belongs to the Cyclase 1 superfamily.</text>
</comment>
<dbReference type="GO" id="GO:0004061">
    <property type="term" value="F:arylformamidase activity"/>
    <property type="evidence" value="ECO:0007669"/>
    <property type="project" value="InterPro"/>
</dbReference>
<feature type="compositionally biased region" description="Basic and acidic residues" evidence="7">
    <location>
        <begin position="405"/>
        <end position="416"/>
    </location>
</feature>
<dbReference type="Gene3D" id="4.10.240.10">
    <property type="entry name" value="Zn(2)-C6 fungal-type DNA-binding domain"/>
    <property type="match status" value="1"/>
</dbReference>
<dbReference type="GO" id="GO:0000981">
    <property type="term" value="F:DNA-binding transcription factor activity, RNA polymerase II-specific"/>
    <property type="evidence" value="ECO:0007669"/>
    <property type="project" value="InterPro"/>
</dbReference>
<keyword evidence="3" id="KW-0805">Transcription regulation</keyword>
<evidence type="ECO:0000259" key="8">
    <source>
        <dbReference type="PROSITE" id="PS50048"/>
    </source>
</evidence>
<evidence type="ECO:0000256" key="1">
    <source>
        <dbReference type="ARBA" id="ARBA00007865"/>
    </source>
</evidence>
<dbReference type="AlphaFoldDB" id="A0A9W9J9H0"/>
<dbReference type="SMART" id="SM00906">
    <property type="entry name" value="Fungal_trans"/>
    <property type="match status" value="1"/>
</dbReference>
<dbReference type="Proteomes" id="UP001150904">
    <property type="component" value="Unassembled WGS sequence"/>
</dbReference>
<dbReference type="Pfam" id="PF04082">
    <property type="entry name" value="Fungal_trans"/>
    <property type="match status" value="1"/>
</dbReference>
<keyword evidence="5" id="KW-0804">Transcription</keyword>
<feature type="region of interest" description="Disordered" evidence="7">
    <location>
        <begin position="395"/>
        <end position="442"/>
    </location>
</feature>
<evidence type="ECO:0000256" key="4">
    <source>
        <dbReference type="ARBA" id="ARBA00023125"/>
    </source>
</evidence>
<evidence type="ECO:0000313" key="10">
    <source>
        <dbReference type="Proteomes" id="UP001150904"/>
    </source>
</evidence>
<dbReference type="PANTHER" id="PTHR34861:SF11">
    <property type="entry name" value="CYCLASE"/>
    <property type="match status" value="1"/>
</dbReference>
<comment type="caution">
    <text evidence="9">The sequence shown here is derived from an EMBL/GenBank/DDBJ whole genome shotgun (WGS) entry which is preliminary data.</text>
</comment>
<dbReference type="SUPFAM" id="SSF57701">
    <property type="entry name" value="Zn2/Cys6 DNA-binding domain"/>
    <property type="match status" value="1"/>
</dbReference>
<evidence type="ECO:0000256" key="5">
    <source>
        <dbReference type="ARBA" id="ARBA00023163"/>
    </source>
</evidence>
<dbReference type="GeneID" id="83183498"/>
<organism evidence="9 10">
    <name type="scientific">Penicillium cinerascens</name>
    <dbReference type="NCBI Taxonomy" id="70096"/>
    <lineage>
        <taxon>Eukaryota</taxon>
        <taxon>Fungi</taxon>
        <taxon>Dikarya</taxon>
        <taxon>Ascomycota</taxon>
        <taxon>Pezizomycotina</taxon>
        <taxon>Eurotiomycetes</taxon>
        <taxon>Eurotiomycetidae</taxon>
        <taxon>Eurotiales</taxon>
        <taxon>Aspergillaceae</taxon>
        <taxon>Penicillium</taxon>
    </lineage>
</organism>
<dbReference type="InterPro" id="IPR001138">
    <property type="entry name" value="Zn2Cys6_DnaBD"/>
</dbReference>
<dbReference type="CDD" id="cd12148">
    <property type="entry name" value="fungal_TF_MHR"/>
    <property type="match status" value="1"/>
</dbReference>
<keyword evidence="10" id="KW-1185">Reference proteome</keyword>
<proteinExistence type="inferred from homology"/>
<feature type="domain" description="Zn(2)-C6 fungal-type" evidence="8">
    <location>
        <begin position="347"/>
        <end position="378"/>
    </location>
</feature>
<dbReference type="PROSITE" id="PS00463">
    <property type="entry name" value="ZN2_CY6_FUNGAL_1"/>
    <property type="match status" value="1"/>
</dbReference>
<dbReference type="Gene3D" id="3.50.30.50">
    <property type="entry name" value="Putative cyclase"/>
    <property type="match status" value="1"/>
</dbReference>
<dbReference type="GO" id="GO:0006351">
    <property type="term" value="P:DNA-templated transcription"/>
    <property type="evidence" value="ECO:0007669"/>
    <property type="project" value="InterPro"/>
</dbReference>
<dbReference type="GO" id="GO:0019441">
    <property type="term" value="P:L-tryptophan catabolic process to kynurenine"/>
    <property type="evidence" value="ECO:0007669"/>
    <property type="project" value="InterPro"/>
</dbReference>
<evidence type="ECO:0000256" key="6">
    <source>
        <dbReference type="ARBA" id="ARBA00023242"/>
    </source>
</evidence>
<dbReference type="CDD" id="cd00067">
    <property type="entry name" value="GAL4"/>
    <property type="match status" value="1"/>
</dbReference>
<dbReference type="Pfam" id="PF04199">
    <property type="entry name" value="Cyclase"/>
    <property type="match status" value="1"/>
</dbReference>
<dbReference type="GO" id="GO:0008270">
    <property type="term" value="F:zinc ion binding"/>
    <property type="evidence" value="ECO:0007669"/>
    <property type="project" value="InterPro"/>
</dbReference>
<dbReference type="SMART" id="SM00066">
    <property type="entry name" value="GAL4"/>
    <property type="match status" value="1"/>
</dbReference>
<dbReference type="RefSeq" id="XP_058303096.1">
    <property type="nucleotide sequence ID" value="XM_058456197.1"/>
</dbReference>
<dbReference type="PANTHER" id="PTHR34861">
    <property type="match status" value="1"/>
</dbReference>
<dbReference type="OrthoDB" id="3266505at2759"/>
<gene>
    <name evidence="9" type="ORF">N7498_009141</name>
</gene>
<dbReference type="GO" id="GO:0003677">
    <property type="term" value="F:DNA binding"/>
    <property type="evidence" value="ECO:0007669"/>
    <property type="project" value="UniProtKB-KW"/>
</dbReference>
<dbReference type="SUPFAM" id="SSF102198">
    <property type="entry name" value="Putative cyclase"/>
    <property type="match status" value="1"/>
</dbReference>
<feature type="region of interest" description="Disordered" evidence="7">
    <location>
        <begin position="956"/>
        <end position="986"/>
    </location>
</feature>
<evidence type="ECO:0000256" key="2">
    <source>
        <dbReference type="ARBA" id="ARBA00022723"/>
    </source>
</evidence>
<reference evidence="9" key="2">
    <citation type="journal article" date="2023" name="IMA Fungus">
        <title>Comparative genomic study of the Penicillium genus elucidates a diverse pangenome and 15 lateral gene transfer events.</title>
        <authorList>
            <person name="Petersen C."/>
            <person name="Sorensen T."/>
            <person name="Nielsen M.R."/>
            <person name="Sondergaard T.E."/>
            <person name="Sorensen J.L."/>
            <person name="Fitzpatrick D.A."/>
            <person name="Frisvad J.C."/>
            <person name="Nielsen K.L."/>
        </authorList>
    </citation>
    <scope>NUCLEOTIDE SEQUENCE</scope>
    <source>
        <strain evidence="9">IBT 15544</strain>
    </source>
</reference>
<reference evidence="9" key="1">
    <citation type="submission" date="2022-12" db="EMBL/GenBank/DDBJ databases">
        <authorList>
            <person name="Petersen C."/>
        </authorList>
    </citation>
    <scope>NUCLEOTIDE SEQUENCE</scope>
    <source>
        <strain evidence="9">IBT 15544</strain>
    </source>
</reference>
<dbReference type="InterPro" id="IPR036864">
    <property type="entry name" value="Zn2-C6_fun-type_DNA-bd_sf"/>
</dbReference>
<evidence type="ECO:0000313" key="9">
    <source>
        <dbReference type="EMBL" id="KAJ5190156.1"/>
    </source>
</evidence>
<dbReference type="InterPro" id="IPR037175">
    <property type="entry name" value="KFase_sf"/>
</dbReference>
<sequence length="1033" mass="116262">MSSRVPAFDSLPLRKDGPRGNAWGLFGDRDEMGMLNRLTPENTAAAAREIVEGVRVSTDWNLNSMAVPCFGRSAFEHTVKNKAPRPVNDDVLVFNTQSSSQWDGFRHYGSKEGSYFNGCSLEDIQTSTRNGIHAWVENGGVVGRGVLLDYAAWAEVNGVTVNCFQTQSIPLSVLQQVAASQNSTFRPGDILFIRTGWTRDYERLSRAECQQLADYKAPPVIGVEQSEEMLRWIWDNEFAAVAGDMPSFEAYPCQNPDFFLHEWLLAGWGLPIGELFDLERLGQECRQRKRWSFFFSSVPLKKVHVGPNDKRCGVDNSVFPRQLLAMVHSKEISRRSQDRMARRSMVACNRCRSRKTRCAGIPPQPCAGCVDVGHVCVYSEAEKRVSITESYYRHLQTQARSPRGPVEHTSRSRDANEDIEYDRPTPTPSSAHSTATHYSDREREVPLERDDWWFKGTDNLFLNRSGEHRMHPAGSPKTFVNQSGTDFVGASSTTHLAKRLNPASTNLAWDVRPLYDDASSLRRPVASALPQLPPFDFAKRLFWVQYSYIGTIFSLIRPREFEERLAFVYHQPPDFSHRETCLIYCQTLLVIAFGLMYSVNQWSGDDGPPGFKYFKHALRFLPDIHEDGSIFFVEVLCYVAYYMQNLNRRDAAFLYIGLALRMAISLGLHQEVSDPSIGETDRNRRRRAWWSVYSLDRVLSVKSGNPITIHDEDIGTSPATLDISTSDPWPSIVLTHYTQLSRILGRIGEEIYRKKPRSGSNLIMSVQSITNDLSSWLRNAPEGLRVDFTTLDTHVNRETVSINLHFYSCVNMTARPLVFYVIQRRLDAGILGTSGEDWKEGLAPNTVAVIDSCITAARATTLIMDAAAKQNLIATYGYLDGEYVFSAALLLVMVNAVFPHNETNARAMETALNLLHSMADRGNTYLGSRHSLLLELRAAIGPKSAIGDTERITPALNVPATPRSNQPASPAIQEMGPPPQELPEDWQPSLDLASLQDISFQFDLNDDPALWEGALNQIDIDMDTDWIESTLKR</sequence>
<keyword evidence="2" id="KW-0479">Metal-binding</keyword>
<keyword evidence="6" id="KW-0539">Nucleus</keyword>
<feature type="compositionally biased region" description="Low complexity" evidence="7">
    <location>
        <begin position="428"/>
        <end position="437"/>
    </location>
</feature>
<dbReference type="EMBL" id="JAPQKR010000016">
    <property type="protein sequence ID" value="KAJ5190156.1"/>
    <property type="molecule type" value="Genomic_DNA"/>
</dbReference>
<evidence type="ECO:0000256" key="7">
    <source>
        <dbReference type="SAM" id="MobiDB-lite"/>
    </source>
</evidence>
<name>A0A9W9J9H0_9EURO</name>
<dbReference type="Pfam" id="PF00172">
    <property type="entry name" value="Zn_clus"/>
    <property type="match status" value="1"/>
</dbReference>